<protein>
    <submittedName>
        <fullName evidence="7">Kef-type K+ transport system, membrane component</fullName>
    </submittedName>
</protein>
<dbReference type="GO" id="GO:1902600">
    <property type="term" value="P:proton transmembrane transport"/>
    <property type="evidence" value="ECO:0007669"/>
    <property type="project" value="InterPro"/>
</dbReference>
<dbReference type="EMBL" id="CP003359">
    <property type="protein sequence ID" value="AGB40732.1"/>
    <property type="molecule type" value="Genomic_DNA"/>
</dbReference>
<keyword evidence="3 5" id="KW-1133">Transmembrane helix</keyword>
<feature type="transmembrane region" description="Helical" evidence="5">
    <location>
        <begin position="89"/>
        <end position="106"/>
    </location>
</feature>
<feature type="transmembrane region" description="Helical" evidence="5">
    <location>
        <begin position="393"/>
        <end position="414"/>
    </location>
</feature>
<evidence type="ECO:0000256" key="1">
    <source>
        <dbReference type="ARBA" id="ARBA00004141"/>
    </source>
</evidence>
<evidence type="ECO:0000256" key="3">
    <source>
        <dbReference type="ARBA" id="ARBA00022989"/>
    </source>
</evidence>
<gene>
    <name evidence="7" type="ordered locus">Halha_0760</name>
</gene>
<dbReference type="Gene3D" id="1.20.1530.20">
    <property type="match status" value="1"/>
</dbReference>
<evidence type="ECO:0000313" key="7">
    <source>
        <dbReference type="EMBL" id="AGB40732.1"/>
    </source>
</evidence>
<evidence type="ECO:0000256" key="2">
    <source>
        <dbReference type="ARBA" id="ARBA00022692"/>
    </source>
</evidence>
<dbReference type="eggNOG" id="COG0475">
    <property type="taxonomic scope" value="Bacteria"/>
</dbReference>
<dbReference type="InterPro" id="IPR038770">
    <property type="entry name" value="Na+/solute_symporter_sf"/>
</dbReference>
<dbReference type="PANTHER" id="PTHR43021:SF2">
    <property type="entry name" value="CATION_H+ EXCHANGER DOMAIN-CONTAINING PROTEIN"/>
    <property type="match status" value="1"/>
</dbReference>
<dbReference type="AlphaFoldDB" id="L0K635"/>
<evidence type="ECO:0000313" key="8">
    <source>
        <dbReference type="Proteomes" id="UP000010880"/>
    </source>
</evidence>
<dbReference type="STRING" id="748449.Halha_0760"/>
<keyword evidence="2 5" id="KW-0812">Transmembrane</keyword>
<feature type="transmembrane region" description="Helical" evidence="5">
    <location>
        <begin position="25"/>
        <end position="43"/>
    </location>
</feature>
<dbReference type="RefSeq" id="WP_015326457.1">
    <property type="nucleotide sequence ID" value="NC_019978.1"/>
</dbReference>
<feature type="domain" description="Cation/H+ exchanger transmembrane" evidence="6">
    <location>
        <begin position="35"/>
        <end position="410"/>
    </location>
</feature>
<feature type="transmembrane region" description="Helical" evidence="5">
    <location>
        <begin position="50"/>
        <end position="69"/>
    </location>
</feature>
<dbReference type="Proteomes" id="UP000010880">
    <property type="component" value="Chromosome"/>
</dbReference>
<dbReference type="GO" id="GO:0016020">
    <property type="term" value="C:membrane"/>
    <property type="evidence" value="ECO:0007669"/>
    <property type="project" value="UniProtKB-SubCell"/>
</dbReference>
<dbReference type="KEGG" id="hhl:Halha_0760"/>
<reference evidence="8" key="1">
    <citation type="submission" date="2012-02" db="EMBL/GenBank/DDBJ databases">
        <title>The complete genome of Halobacteroides halobius DSM 5150.</title>
        <authorList>
            <person name="Lucas S."/>
            <person name="Copeland A."/>
            <person name="Lapidus A."/>
            <person name="Glavina del Rio T."/>
            <person name="Dalin E."/>
            <person name="Tice H."/>
            <person name="Bruce D."/>
            <person name="Goodwin L."/>
            <person name="Pitluck S."/>
            <person name="Peters L."/>
            <person name="Mikhailova N."/>
            <person name="Gu W."/>
            <person name="Kyrpides N."/>
            <person name="Mavromatis K."/>
            <person name="Ivanova N."/>
            <person name="Brettin T."/>
            <person name="Detter J.C."/>
            <person name="Han C."/>
            <person name="Larimer F."/>
            <person name="Land M."/>
            <person name="Hauser L."/>
            <person name="Markowitz V."/>
            <person name="Cheng J.-F."/>
            <person name="Hugenholtz P."/>
            <person name="Woyke T."/>
            <person name="Wu D."/>
            <person name="Tindall B."/>
            <person name="Pomrenke H."/>
            <person name="Brambilla E."/>
            <person name="Klenk H.-P."/>
            <person name="Eisen J.A."/>
        </authorList>
    </citation>
    <scope>NUCLEOTIDE SEQUENCE [LARGE SCALE GENOMIC DNA]</scope>
    <source>
        <strain evidence="8">ATCC 35273 / DSM 5150 / MD-1</strain>
    </source>
</reference>
<proteinExistence type="predicted"/>
<organism evidence="7 8">
    <name type="scientific">Halobacteroides halobius (strain ATCC 35273 / DSM 5150 / MD-1)</name>
    <dbReference type="NCBI Taxonomy" id="748449"/>
    <lineage>
        <taxon>Bacteria</taxon>
        <taxon>Bacillati</taxon>
        <taxon>Bacillota</taxon>
        <taxon>Clostridia</taxon>
        <taxon>Halanaerobiales</taxon>
        <taxon>Halobacteroidaceae</taxon>
        <taxon>Halobacteroides</taxon>
    </lineage>
</organism>
<feature type="transmembrane region" description="Helical" evidence="5">
    <location>
        <begin position="304"/>
        <end position="334"/>
    </location>
</feature>
<feature type="transmembrane region" description="Helical" evidence="5">
    <location>
        <begin position="144"/>
        <end position="166"/>
    </location>
</feature>
<evidence type="ECO:0000259" key="6">
    <source>
        <dbReference type="Pfam" id="PF00999"/>
    </source>
</evidence>
<evidence type="ECO:0000256" key="5">
    <source>
        <dbReference type="SAM" id="Phobius"/>
    </source>
</evidence>
<feature type="transmembrane region" description="Helical" evidence="5">
    <location>
        <begin position="178"/>
        <end position="197"/>
    </location>
</feature>
<comment type="subcellular location">
    <subcellularLocation>
        <location evidence="1">Membrane</location>
        <topology evidence="1">Multi-pass membrane protein</topology>
    </subcellularLocation>
</comment>
<dbReference type="PANTHER" id="PTHR43021">
    <property type="entry name" value="NA(+)/H(+) ANTIPORTER-RELATED"/>
    <property type="match status" value="1"/>
</dbReference>
<keyword evidence="4 5" id="KW-0472">Membrane</keyword>
<sequence>MNLEAVNTLQELQHWLLTNQLSSKSLYIIGFFAVSALLIVLATKKLKVPIVVGYVFVGILFSGSVVKYFPFLSNLQTEWYTLIIENFSYVADVALAFIAFTIGSELSIKILKSLGKKILFIVLLESFGAFTLVTLGLLALGKPFYLALILGAIASATAPAATVMVLQEYNAEGSLTSTLLAVVGIDDAVALTIFSFAEPISLIRAQGTGSLSFTNAFLHPLLEVVGSIVCGLAIGYLSVKLMVNFEDKTKKVLTLTATVLGASSLAVLFELSPLIINMAVGFAYRNFVKKNLGIAEDLETLTIPIYAFFFMLAGTKIRITAVTSTTFLITSLVYTLTRATGKIGGASLGARLGQAEEKVKKYIGLGLLSQIGVAVALAYTVQRDFAAMPKVGLLVFNILLFTTAITEVVGPLAVKYAITKAGEAKSGELSRDRG</sequence>
<dbReference type="OrthoDB" id="9778229at2"/>
<dbReference type="Pfam" id="PF00999">
    <property type="entry name" value="Na_H_Exchanger"/>
    <property type="match status" value="1"/>
</dbReference>
<keyword evidence="8" id="KW-1185">Reference proteome</keyword>
<dbReference type="HOGENOM" id="CLU_031031_2_1_9"/>
<feature type="transmembrane region" description="Helical" evidence="5">
    <location>
        <begin position="217"/>
        <end position="239"/>
    </location>
</feature>
<feature type="transmembrane region" description="Helical" evidence="5">
    <location>
        <begin position="259"/>
        <end position="284"/>
    </location>
</feature>
<dbReference type="GO" id="GO:0015297">
    <property type="term" value="F:antiporter activity"/>
    <property type="evidence" value="ECO:0007669"/>
    <property type="project" value="InterPro"/>
</dbReference>
<feature type="transmembrane region" description="Helical" evidence="5">
    <location>
        <begin position="118"/>
        <end position="138"/>
    </location>
</feature>
<evidence type="ECO:0000256" key="4">
    <source>
        <dbReference type="ARBA" id="ARBA00023136"/>
    </source>
</evidence>
<feature type="transmembrane region" description="Helical" evidence="5">
    <location>
        <begin position="362"/>
        <end position="381"/>
    </location>
</feature>
<accession>L0K635</accession>
<dbReference type="InterPro" id="IPR006153">
    <property type="entry name" value="Cation/H_exchanger_TM"/>
</dbReference>
<name>L0K635_HALHC</name>